<name>A0A0D2IUG0_9EURO</name>
<feature type="compositionally biased region" description="Low complexity" evidence="1">
    <location>
        <begin position="513"/>
        <end position="532"/>
    </location>
</feature>
<feature type="compositionally biased region" description="Polar residues" evidence="1">
    <location>
        <begin position="387"/>
        <end position="401"/>
    </location>
</feature>
<dbReference type="RefSeq" id="XP_013276840.1">
    <property type="nucleotide sequence ID" value="XM_013421386.1"/>
</dbReference>
<reference evidence="2 3" key="1">
    <citation type="submission" date="2015-01" db="EMBL/GenBank/DDBJ databases">
        <title>The Genome Sequence of Rhinocladiella mackenzie CBS 650.93.</title>
        <authorList>
            <consortium name="The Broad Institute Genomics Platform"/>
            <person name="Cuomo C."/>
            <person name="de Hoog S."/>
            <person name="Gorbushina A."/>
            <person name="Stielow B."/>
            <person name="Teixiera M."/>
            <person name="Abouelleil A."/>
            <person name="Chapman S.B."/>
            <person name="Priest M."/>
            <person name="Young S.K."/>
            <person name="Wortman J."/>
            <person name="Nusbaum C."/>
            <person name="Birren B."/>
        </authorList>
    </citation>
    <scope>NUCLEOTIDE SEQUENCE [LARGE SCALE GENOMIC DNA]</scope>
    <source>
        <strain evidence="2 3">CBS 650.93</strain>
    </source>
</reference>
<accession>A0A0D2IUG0</accession>
<feature type="compositionally biased region" description="Polar residues" evidence="1">
    <location>
        <begin position="1"/>
        <end position="15"/>
    </location>
</feature>
<dbReference type="EMBL" id="KN847475">
    <property type="protein sequence ID" value="KIX09704.1"/>
    <property type="molecule type" value="Genomic_DNA"/>
</dbReference>
<feature type="region of interest" description="Disordered" evidence="1">
    <location>
        <begin position="1"/>
        <end position="285"/>
    </location>
</feature>
<feature type="compositionally biased region" description="Polar residues" evidence="1">
    <location>
        <begin position="158"/>
        <end position="168"/>
    </location>
</feature>
<feature type="compositionally biased region" description="Basic and acidic residues" evidence="1">
    <location>
        <begin position="331"/>
        <end position="348"/>
    </location>
</feature>
<feature type="compositionally biased region" description="Basic and acidic residues" evidence="1">
    <location>
        <begin position="82"/>
        <end position="100"/>
    </location>
</feature>
<evidence type="ECO:0000313" key="3">
    <source>
        <dbReference type="Proteomes" id="UP000053617"/>
    </source>
</evidence>
<feature type="region of interest" description="Disordered" evidence="1">
    <location>
        <begin position="436"/>
        <end position="575"/>
    </location>
</feature>
<evidence type="ECO:0000256" key="1">
    <source>
        <dbReference type="SAM" id="MobiDB-lite"/>
    </source>
</evidence>
<feature type="compositionally biased region" description="Low complexity" evidence="1">
    <location>
        <begin position="464"/>
        <end position="489"/>
    </location>
</feature>
<keyword evidence="3" id="KW-1185">Reference proteome</keyword>
<dbReference type="OrthoDB" id="4152101at2759"/>
<proteinExistence type="predicted"/>
<organism evidence="2 3">
    <name type="scientific">Rhinocladiella mackenziei CBS 650.93</name>
    <dbReference type="NCBI Taxonomy" id="1442369"/>
    <lineage>
        <taxon>Eukaryota</taxon>
        <taxon>Fungi</taxon>
        <taxon>Dikarya</taxon>
        <taxon>Ascomycota</taxon>
        <taxon>Pezizomycotina</taxon>
        <taxon>Eurotiomycetes</taxon>
        <taxon>Chaetothyriomycetidae</taxon>
        <taxon>Chaetothyriales</taxon>
        <taxon>Herpotrichiellaceae</taxon>
        <taxon>Rhinocladiella</taxon>
    </lineage>
</organism>
<feature type="compositionally biased region" description="Basic and acidic residues" evidence="1">
    <location>
        <begin position="169"/>
        <end position="181"/>
    </location>
</feature>
<sequence length="607" mass="66993">MSASDAASQNQTCPSPLSPRQKFQADVRTLSDHGSSAPRNASSSRRSPELQHVSSLRVQPIPPQDISQPNPIYRFSDSALDSARDVHRESPFTLEEREAWNRPSPVRTRKGISEDVFILQPPQEDSPIPQPSKPMRELQSFAPCTGHTDINERPKTSRGLNPGQSSRPTSRDHTHEGRDQNPRNSKFAEGSMNERSAGISSTWLEHGSISSLSGTESDNEPLPRASPQRSSVDLEEFQSAPAASATLPKRLFKIGSAFKSNENATKPETEPQPATTTKKKGLRKSMSMWSIHNIGEKMKTFGGSTNDLTAKAASPTKKAFASGHANDIDVLNDRKRRAEETGARELGVKRRKSDVSQPSASNEQGLKRTLVAAPCQSLARYEGKTPPNKTRLSRSSSTIGTNDLELADNYSDLDRHRRPTRRELEIENQQLRAMLRQQQEDARQKGSVSQETSSSTNVRQPQESGRTPASSPRRSSAQKQSQKPSGKDVPPVPPIPDRIALKNLSNTRNQPRNDNSNTNVNSNSNMNRNSSSDPMTKTGLRSAAGLPRSVSMILEEDEEGVENKGPGSSPGRCPRDLEMEKITVQEQIALQMKGVKREPWEWPDDVF</sequence>
<feature type="compositionally biased region" description="Polar residues" evidence="1">
    <location>
        <begin position="198"/>
        <end position="216"/>
    </location>
</feature>
<feature type="compositionally biased region" description="Polar residues" evidence="1">
    <location>
        <begin position="503"/>
        <end position="512"/>
    </location>
</feature>
<dbReference type="HOGENOM" id="CLU_444829_0_0_1"/>
<feature type="region of interest" description="Disordered" evidence="1">
    <location>
        <begin position="309"/>
        <end position="423"/>
    </location>
</feature>
<dbReference type="GeneID" id="25288856"/>
<feature type="compositionally biased region" description="Low complexity" evidence="1">
    <location>
        <begin position="35"/>
        <end position="45"/>
    </location>
</feature>
<evidence type="ECO:0000313" key="2">
    <source>
        <dbReference type="EMBL" id="KIX09704.1"/>
    </source>
</evidence>
<dbReference type="AlphaFoldDB" id="A0A0D2IUG0"/>
<gene>
    <name evidence="2" type="ORF">Z518_00785</name>
</gene>
<protein>
    <submittedName>
        <fullName evidence="2">Uncharacterized protein</fullName>
    </submittedName>
</protein>
<feature type="compositionally biased region" description="Polar residues" evidence="1">
    <location>
        <begin position="355"/>
        <end position="364"/>
    </location>
</feature>
<feature type="compositionally biased region" description="Polar residues" evidence="1">
    <location>
        <begin position="258"/>
        <end position="276"/>
    </location>
</feature>
<feature type="compositionally biased region" description="Polar residues" evidence="1">
    <location>
        <begin position="446"/>
        <end position="463"/>
    </location>
</feature>
<dbReference type="Proteomes" id="UP000053617">
    <property type="component" value="Unassembled WGS sequence"/>
</dbReference>
<dbReference type="VEuPathDB" id="FungiDB:Z518_00785"/>